<keyword evidence="3" id="KW-1185">Reference proteome</keyword>
<feature type="transmembrane region" description="Helical" evidence="1">
    <location>
        <begin position="148"/>
        <end position="168"/>
    </location>
</feature>
<feature type="transmembrane region" description="Helical" evidence="1">
    <location>
        <begin position="94"/>
        <end position="117"/>
    </location>
</feature>
<dbReference type="AlphaFoldDB" id="A0A562VK74"/>
<reference evidence="2 3" key="1">
    <citation type="submission" date="2019-07" db="EMBL/GenBank/DDBJ databases">
        <title>Genomic Encyclopedia of Archaeal and Bacterial Type Strains, Phase II (KMG-II): from individual species to whole genera.</title>
        <authorList>
            <person name="Goeker M."/>
        </authorList>
    </citation>
    <scope>NUCLEOTIDE SEQUENCE [LARGE SCALE GENOMIC DNA]</scope>
    <source>
        <strain evidence="2 3">ATCC BAA-1139</strain>
    </source>
</reference>
<evidence type="ECO:0000256" key="1">
    <source>
        <dbReference type="SAM" id="Phobius"/>
    </source>
</evidence>
<sequence>MRTTPTSGKIQVKAMRKRSAKKKQPSGRALQIVALFEGAKGALVLVTGLGLLALIHRDVHQVAEQLVRHLHFNPARHYPRIFLDAADRVTDPQLWALALAALFYSAIRFAEAVGLWLKRRWAEWFGFLSGGMYIPVELYEVLREATWPRVTVLVLNLAIVLYLLGVLIRTDRR</sequence>
<proteinExistence type="predicted"/>
<organism evidence="2 3">
    <name type="scientific">Geobacter argillaceus</name>
    <dbReference type="NCBI Taxonomy" id="345631"/>
    <lineage>
        <taxon>Bacteria</taxon>
        <taxon>Pseudomonadati</taxon>
        <taxon>Thermodesulfobacteriota</taxon>
        <taxon>Desulfuromonadia</taxon>
        <taxon>Geobacterales</taxon>
        <taxon>Geobacteraceae</taxon>
        <taxon>Geobacter</taxon>
    </lineage>
</organism>
<dbReference type="InterPro" id="IPR021125">
    <property type="entry name" value="DUF2127"/>
</dbReference>
<name>A0A562VK74_9BACT</name>
<feature type="transmembrane region" description="Helical" evidence="1">
    <location>
        <begin position="124"/>
        <end position="142"/>
    </location>
</feature>
<evidence type="ECO:0000313" key="3">
    <source>
        <dbReference type="Proteomes" id="UP000319449"/>
    </source>
</evidence>
<evidence type="ECO:0000313" key="2">
    <source>
        <dbReference type="EMBL" id="TWJ18255.1"/>
    </source>
</evidence>
<protein>
    <submittedName>
        <fullName evidence="2">Uncharacterized membrane protein (DUF2068 family)</fullName>
    </submittedName>
</protein>
<dbReference type="Pfam" id="PF09900">
    <property type="entry name" value="DUF2127"/>
    <property type="match status" value="1"/>
</dbReference>
<comment type="caution">
    <text evidence="2">The sequence shown here is derived from an EMBL/GenBank/DDBJ whole genome shotgun (WGS) entry which is preliminary data.</text>
</comment>
<gene>
    <name evidence="2" type="ORF">JN12_02657</name>
</gene>
<dbReference type="Proteomes" id="UP000319449">
    <property type="component" value="Unassembled WGS sequence"/>
</dbReference>
<keyword evidence="1" id="KW-0472">Membrane</keyword>
<dbReference type="EMBL" id="VLLN01000017">
    <property type="protein sequence ID" value="TWJ18255.1"/>
    <property type="molecule type" value="Genomic_DNA"/>
</dbReference>
<keyword evidence="1" id="KW-1133">Transmembrane helix</keyword>
<accession>A0A562VK74</accession>
<keyword evidence="1" id="KW-0812">Transmembrane</keyword>